<evidence type="ECO:0000313" key="1">
    <source>
        <dbReference type="EMBL" id="CAG8846685.1"/>
    </source>
</evidence>
<comment type="caution">
    <text evidence="1">The sequence shown here is derived from an EMBL/GenBank/DDBJ whole genome shotgun (WGS) entry which is preliminary data.</text>
</comment>
<gene>
    <name evidence="1" type="ORF">RPERSI_LOCUS34271</name>
</gene>
<name>A0ACA9SS85_9GLOM</name>
<dbReference type="Proteomes" id="UP000789920">
    <property type="component" value="Unassembled WGS sequence"/>
</dbReference>
<feature type="non-terminal residue" evidence="1">
    <location>
        <position position="146"/>
    </location>
</feature>
<feature type="non-terminal residue" evidence="1">
    <location>
        <position position="1"/>
    </location>
</feature>
<organism evidence="1 2">
    <name type="scientific">Racocetra persica</name>
    <dbReference type="NCBI Taxonomy" id="160502"/>
    <lineage>
        <taxon>Eukaryota</taxon>
        <taxon>Fungi</taxon>
        <taxon>Fungi incertae sedis</taxon>
        <taxon>Mucoromycota</taxon>
        <taxon>Glomeromycotina</taxon>
        <taxon>Glomeromycetes</taxon>
        <taxon>Diversisporales</taxon>
        <taxon>Gigasporaceae</taxon>
        <taxon>Racocetra</taxon>
    </lineage>
</organism>
<protein>
    <submittedName>
        <fullName evidence="1">1477_t:CDS:1</fullName>
    </submittedName>
</protein>
<dbReference type="EMBL" id="CAJVQC010152387">
    <property type="protein sequence ID" value="CAG8846685.1"/>
    <property type="molecule type" value="Genomic_DNA"/>
</dbReference>
<reference evidence="1" key="1">
    <citation type="submission" date="2021-06" db="EMBL/GenBank/DDBJ databases">
        <authorList>
            <person name="Kallberg Y."/>
            <person name="Tangrot J."/>
            <person name="Rosling A."/>
        </authorList>
    </citation>
    <scope>NUCLEOTIDE SEQUENCE</scope>
    <source>
        <strain evidence="1">MA461A</strain>
    </source>
</reference>
<proteinExistence type="predicted"/>
<accession>A0ACA9SS85</accession>
<keyword evidence="2" id="KW-1185">Reference proteome</keyword>
<evidence type="ECO:0000313" key="2">
    <source>
        <dbReference type="Proteomes" id="UP000789920"/>
    </source>
</evidence>
<sequence length="146" mass="17487">LEKEFKKLWDDNPRPPFEFDIGSIIKDFVLLTFFVGNDFITGFHNFNIKYKGLDLAIHIYKEVLKDCDNYINNGGILNKKDLEKIFMKLSIIEEYEHNGNYLELYKNIQEKSTKVTKKNEAEFQKWKSNYYRNHDRESLIQSYIEG</sequence>